<evidence type="ECO:0000313" key="2">
    <source>
        <dbReference type="EMBL" id="SMO98449.1"/>
    </source>
</evidence>
<dbReference type="Proteomes" id="UP000317484">
    <property type="component" value="Unassembled WGS sequence"/>
</dbReference>
<reference evidence="2 3" key="1">
    <citation type="submission" date="2017-05" db="EMBL/GenBank/DDBJ databases">
        <authorList>
            <person name="Varghese N."/>
            <person name="Submissions S."/>
        </authorList>
    </citation>
    <scope>NUCLEOTIDE SEQUENCE [LARGE SCALE GENOMIC DNA]</scope>
    <source>
        <strain evidence="2 3">DSM 46834</strain>
    </source>
</reference>
<dbReference type="InterPro" id="IPR045676">
    <property type="entry name" value="DUF6194"/>
</dbReference>
<name>A0A521FQI5_9ACTN</name>
<protein>
    <recommendedName>
        <fullName evidence="1">DUF6194 domain-containing protein</fullName>
    </recommendedName>
</protein>
<dbReference type="Pfam" id="PF19694">
    <property type="entry name" value="DUF6194"/>
    <property type="match status" value="1"/>
</dbReference>
<gene>
    <name evidence="2" type="ORF">SAMN06273567_11344</name>
</gene>
<proteinExistence type="predicted"/>
<keyword evidence="3" id="KW-1185">Reference proteome</keyword>
<evidence type="ECO:0000259" key="1">
    <source>
        <dbReference type="Pfam" id="PF19694"/>
    </source>
</evidence>
<dbReference type="AlphaFoldDB" id="A0A521FQI5"/>
<accession>A0A521FQI5</accession>
<feature type="domain" description="DUF6194" evidence="1">
    <location>
        <begin position="20"/>
        <end position="170"/>
    </location>
</feature>
<organism evidence="2 3">
    <name type="scientific">Geodermatophilus aquaeductus</name>
    <dbReference type="NCBI Taxonomy" id="1564161"/>
    <lineage>
        <taxon>Bacteria</taxon>
        <taxon>Bacillati</taxon>
        <taxon>Actinomycetota</taxon>
        <taxon>Actinomycetes</taxon>
        <taxon>Geodermatophilales</taxon>
        <taxon>Geodermatophilaceae</taxon>
        <taxon>Geodermatophilus</taxon>
    </lineage>
</organism>
<dbReference type="EMBL" id="FXTJ01000013">
    <property type="protein sequence ID" value="SMO98449.1"/>
    <property type="molecule type" value="Genomic_DNA"/>
</dbReference>
<sequence length="172" mass="18203">MPTGPTLHRDPNATLEGVGIDEIIEHVTALGGVLVLRPGPGDGSPEAAWGDVFLYYAPDGVVPRTQPFATVVTKDLPGDRSSRLDRPGTFRVNVGVGREEFTALVGRGPREPAGAGEPAPDETDTVLAHPVYGALGWVCVVDPGPRAEDTLRDLLTTAHGLARARRERREGA</sequence>
<evidence type="ECO:0000313" key="3">
    <source>
        <dbReference type="Proteomes" id="UP000317484"/>
    </source>
</evidence>